<dbReference type="Proteomes" id="UP000179275">
    <property type="component" value="Unassembled WGS sequence"/>
</dbReference>
<organism evidence="2 3">
    <name type="scientific">Candidatus Nomurabacteria bacterium RIFCSPHIGHO2_02_FULL_42_19</name>
    <dbReference type="NCBI Taxonomy" id="1801756"/>
    <lineage>
        <taxon>Bacteria</taxon>
        <taxon>Candidatus Nomuraibacteriota</taxon>
    </lineage>
</organism>
<evidence type="ECO:0000256" key="1">
    <source>
        <dbReference type="SAM" id="Phobius"/>
    </source>
</evidence>
<accession>A0A1F6W3K9</accession>
<dbReference type="AlphaFoldDB" id="A0A1F6W3K9"/>
<gene>
    <name evidence="2" type="ORF">A3C67_00240</name>
</gene>
<evidence type="ECO:0008006" key="4">
    <source>
        <dbReference type="Google" id="ProtNLM"/>
    </source>
</evidence>
<dbReference type="EMBL" id="MFUG01000005">
    <property type="protein sequence ID" value="OGI76295.1"/>
    <property type="molecule type" value="Genomic_DNA"/>
</dbReference>
<protein>
    <recommendedName>
        <fullName evidence="4">POTRA domain-containing protein</fullName>
    </recommendedName>
</protein>
<dbReference type="STRING" id="1801756.A3C67_00240"/>
<feature type="transmembrane region" description="Helical" evidence="1">
    <location>
        <begin position="21"/>
        <end position="43"/>
    </location>
</feature>
<evidence type="ECO:0000313" key="2">
    <source>
        <dbReference type="EMBL" id="OGI76295.1"/>
    </source>
</evidence>
<name>A0A1F6W3K9_9BACT</name>
<sequence>MKRNVLHSPRLSELKRKRRNVFLIKVLFFVIGFSLIITGLAYLSRLEKLNITGIEVVGNKIVDGETIGATAESELSGSYLWLFPKTNFLFYPKNKIINNLYDKFKTLKDISLSVKNQKILQIAVFERIALYTWCGIMPPEKSNSDQKCYFLDEAGFIFDEAPYFSGEVYFKFYGKVFQNYTDIFSQLILLKENLENMGLKPIALYVAEDGNAKIFLSRGNDSHPEILFKSSDDVEKIAENLETALTTDPLQAELKKKFSSLVYIDLRFGNKVYYKFK</sequence>
<keyword evidence="1" id="KW-0472">Membrane</keyword>
<proteinExistence type="predicted"/>
<evidence type="ECO:0000313" key="3">
    <source>
        <dbReference type="Proteomes" id="UP000179275"/>
    </source>
</evidence>
<keyword evidence="1" id="KW-1133">Transmembrane helix</keyword>
<keyword evidence="1" id="KW-0812">Transmembrane</keyword>
<comment type="caution">
    <text evidence="2">The sequence shown here is derived from an EMBL/GenBank/DDBJ whole genome shotgun (WGS) entry which is preliminary data.</text>
</comment>
<reference evidence="2 3" key="1">
    <citation type="journal article" date="2016" name="Nat. Commun.">
        <title>Thousands of microbial genomes shed light on interconnected biogeochemical processes in an aquifer system.</title>
        <authorList>
            <person name="Anantharaman K."/>
            <person name="Brown C.T."/>
            <person name="Hug L.A."/>
            <person name="Sharon I."/>
            <person name="Castelle C.J."/>
            <person name="Probst A.J."/>
            <person name="Thomas B.C."/>
            <person name="Singh A."/>
            <person name="Wilkins M.J."/>
            <person name="Karaoz U."/>
            <person name="Brodie E.L."/>
            <person name="Williams K.H."/>
            <person name="Hubbard S.S."/>
            <person name="Banfield J.F."/>
        </authorList>
    </citation>
    <scope>NUCLEOTIDE SEQUENCE [LARGE SCALE GENOMIC DNA]</scope>
</reference>